<evidence type="ECO:0000259" key="10">
    <source>
        <dbReference type="Pfam" id="PF16916"/>
    </source>
</evidence>
<accession>A0A846YRS8</accession>
<dbReference type="Pfam" id="PF16916">
    <property type="entry name" value="ZT_dimer"/>
    <property type="match status" value="1"/>
</dbReference>
<feature type="transmembrane region" description="Helical" evidence="8">
    <location>
        <begin position="192"/>
        <end position="213"/>
    </location>
</feature>
<dbReference type="SUPFAM" id="SSF160240">
    <property type="entry name" value="Cation efflux protein cytoplasmic domain-like"/>
    <property type="match status" value="1"/>
</dbReference>
<dbReference type="InterPro" id="IPR027470">
    <property type="entry name" value="Cation_efflux_CTD"/>
</dbReference>
<feature type="transmembrane region" description="Helical" evidence="8">
    <location>
        <begin position="61"/>
        <end position="81"/>
    </location>
</feature>
<feature type="transmembrane region" description="Helical" evidence="8">
    <location>
        <begin position="93"/>
        <end position="118"/>
    </location>
</feature>
<protein>
    <submittedName>
        <fullName evidence="11">Cation transporter</fullName>
    </submittedName>
</protein>
<keyword evidence="3" id="KW-0813">Transport</keyword>
<feature type="transmembrane region" description="Helical" evidence="8">
    <location>
        <begin position="31"/>
        <end position="55"/>
    </location>
</feature>
<keyword evidence="4 8" id="KW-0812">Transmembrane</keyword>
<evidence type="ECO:0000256" key="5">
    <source>
        <dbReference type="ARBA" id="ARBA00022989"/>
    </source>
</evidence>
<dbReference type="InterPro" id="IPR058533">
    <property type="entry name" value="Cation_efflux_TM"/>
</dbReference>
<dbReference type="Gene3D" id="1.20.1510.10">
    <property type="entry name" value="Cation efflux protein transmembrane domain"/>
    <property type="match status" value="1"/>
</dbReference>
<name>A0A846YRS8_9NOCA</name>
<dbReference type="InterPro" id="IPR002524">
    <property type="entry name" value="Cation_efflux"/>
</dbReference>
<dbReference type="InterPro" id="IPR036837">
    <property type="entry name" value="Cation_efflux_CTD_sf"/>
</dbReference>
<proteinExistence type="inferred from homology"/>
<gene>
    <name evidence="11" type="ORF">HGA15_29100</name>
</gene>
<feature type="domain" description="Cation efflux protein cytoplasmic" evidence="10">
    <location>
        <begin position="227"/>
        <end position="300"/>
    </location>
</feature>
<comment type="subcellular location">
    <subcellularLocation>
        <location evidence="1">Membrane</location>
        <topology evidence="1">Multi-pass membrane protein</topology>
    </subcellularLocation>
</comment>
<dbReference type="GO" id="GO:0005385">
    <property type="term" value="F:zinc ion transmembrane transporter activity"/>
    <property type="evidence" value="ECO:0007669"/>
    <property type="project" value="TreeGrafter"/>
</dbReference>
<dbReference type="InterPro" id="IPR050681">
    <property type="entry name" value="CDF/SLC30A"/>
</dbReference>
<evidence type="ECO:0000256" key="8">
    <source>
        <dbReference type="SAM" id="Phobius"/>
    </source>
</evidence>
<dbReference type="AlphaFoldDB" id="A0A846YRS8"/>
<evidence type="ECO:0000256" key="6">
    <source>
        <dbReference type="ARBA" id="ARBA00023065"/>
    </source>
</evidence>
<feature type="domain" description="Cation efflux protein transmembrane" evidence="9">
    <location>
        <begin position="32"/>
        <end position="222"/>
    </location>
</feature>
<evidence type="ECO:0000256" key="7">
    <source>
        <dbReference type="ARBA" id="ARBA00023136"/>
    </source>
</evidence>
<keyword evidence="5 8" id="KW-1133">Transmembrane helix</keyword>
<sequence>MRINAYVVCVGHDHTHRISPESASGKYVGRLALALAIGAAFMLVESAVALATGSLALLSDAAHMLTDVVGIAMALSAILLARNTRPSYTRTFGYYRAEVIAALANAVLLFGVAGYVLVEAVRRFGEPPEVPGVPVLLAGVAGLAANIVSFLLLRRGAAESLNVRGAYLEVLADMVGSFGVLISAAITLTTGWYYADMVVGVAIGVWVLPRTYLLARRSLRILFQHSPEELDVEAVAAELAAVPGVCDVHDLHVWTLTSGMEVASAHITTSGPDMRDEILRAAQHLLAERFHIEHATLQIETTDTARRCTELSW</sequence>
<organism evidence="11 12">
    <name type="scientific">Nocardia flavorosea</name>
    <dbReference type="NCBI Taxonomy" id="53429"/>
    <lineage>
        <taxon>Bacteria</taxon>
        <taxon>Bacillati</taxon>
        <taxon>Actinomycetota</taxon>
        <taxon>Actinomycetes</taxon>
        <taxon>Mycobacteriales</taxon>
        <taxon>Nocardiaceae</taxon>
        <taxon>Nocardia</taxon>
    </lineage>
</organism>
<evidence type="ECO:0000256" key="1">
    <source>
        <dbReference type="ARBA" id="ARBA00004141"/>
    </source>
</evidence>
<dbReference type="EMBL" id="JAAXOT010000020">
    <property type="protein sequence ID" value="NKY60128.1"/>
    <property type="molecule type" value="Genomic_DNA"/>
</dbReference>
<dbReference type="Pfam" id="PF01545">
    <property type="entry name" value="Cation_efflux"/>
    <property type="match status" value="1"/>
</dbReference>
<reference evidence="11 12" key="1">
    <citation type="submission" date="2020-04" db="EMBL/GenBank/DDBJ databases">
        <title>MicrobeNet Type strains.</title>
        <authorList>
            <person name="Nicholson A.C."/>
        </authorList>
    </citation>
    <scope>NUCLEOTIDE SEQUENCE [LARGE SCALE GENOMIC DNA]</scope>
    <source>
        <strain evidence="11 12">JCM 3332</strain>
    </source>
</reference>
<feature type="transmembrane region" description="Helical" evidence="8">
    <location>
        <begin position="165"/>
        <end position="186"/>
    </location>
</feature>
<evidence type="ECO:0000256" key="4">
    <source>
        <dbReference type="ARBA" id="ARBA00022692"/>
    </source>
</evidence>
<evidence type="ECO:0000259" key="9">
    <source>
        <dbReference type="Pfam" id="PF01545"/>
    </source>
</evidence>
<dbReference type="Proteomes" id="UP000570678">
    <property type="component" value="Unassembled WGS sequence"/>
</dbReference>
<evidence type="ECO:0000313" key="12">
    <source>
        <dbReference type="Proteomes" id="UP000570678"/>
    </source>
</evidence>
<comment type="similarity">
    <text evidence="2">Belongs to the cation diffusion facilitator (CDF) transporter (TC 2.A.4) family. SLC30A subfamily.</text>
</comment>
<comment type="caution">
    <text evidence="11">The sequence shown here is derived from an EMBL/GenBank/DDBJ whole genome shotgun (WGS) entry which is preliminary data.</text>
</comment>
<dbReference type="PANTHER" id="PTHR11562:SF17">
    <property type="entry name" value="RE54080P-RELATED"/>
    <property type="match status" value="1"/>
</dbReference>
<evidence type="ECO:0000256" key="2">
    <source>
        <dbReference type="ARBA" id="ARBA00008873"/>
    </source>
</evidence>
<dbReference type="PANTHER" id="PTHR11562">
    <property type="entry name" value="CATION EFFLUX PROTEIN/ ZINC TRANSPORTER"/>
    <property type="match status" value="1"/>
</dbReference>
<dbReference type="SUPFAM" id="SSF161111">
    <property type="entry name" value="Cation efflux protein transmembrane domain-like"/>
    <property type="match status" value="1"/>
</dbReference>
<dbReference type="NCBIfam" id="TIGR01297">
    <property type="entry name" value="CDF"/>
    <property type="match status" value="1"/>
</dbReference>
<dbReference type="GO" id="GO:0005886">
    <property type="term" value="C:plasma membrane"/>
    <property type="evidence" value="ECO:0007669"/>
    <property type="project" value="TreeGrafter"/>
</dbReference>
<keyword evidence="12" id="KW-1185">Reference proteome</keyword>
<keyword evidence="7 8" id="KW-0472">Membrane</keyword>
<dbReference type="InterPro" id="IPR027469">
    <property type="entry name" value="Cation_efflux_TMD_sf"/>
</dbReference>
<feature type="transmembrane region" description="Helical" evidence="8">
    <location>
        <begin position="130"/>
        <end position="153"/>
    </location>
</feature>
<evidence type="ECO:0000313" key="11">
    <source>
        <dbReference type="EMBL" id="NKY60128.1"/>
    </source>
</evidence>
<evidence type="ECO:0000256" key="3">
    <source>
        <dbReference type="ARBA" id="ARBA00022448"/>
    </source>
</evidence>
<keyword evidence="6" id="KW-0406">Ion transport</keyword>